<sequence>MSLDIDSSGDSNISVPRGNDSGPHLAPIRGTLCTLNSAPPTNEAHAIMASSQNLERHGARCNYTIGASVIRNEEEREDGRHETEPEETEHLGDFDHGDSDSESTMGEFGLKYDEDSDAARGSNESDEVPEYSASNEGLSEPMRARNRSGPPIPPPVPVRPGQLFFSNQIWTRLNVEQQLKLGALKVGSKNKSFKTRPWLVVERSNRVDSDGQQMLWVMCCTTRNRNGWEGVSYRDSKSFIPMAPTPSRFGRPVLPLVTDDRDVFLGGSLLFLEVFKEIKASLLGDYIGHISDASVSIVNREQLRIAEERRKKEEFRALHPSAFKTRGGNSRRGSDRYRARAETNPDQYDNNGSGHSGHQYDRDGWIAPNHIPPFHLPACTNETQVSPPLNPKAPAFRDPANQGHRDNRRRSFNGRVIQNRQQHNAGHQNYPGFNQMPDGGNHYPQTYGGRSNYGNPGGYGGHATYGGHENNGHHGLRHRSRSDSFNCYNSPQQNYRGHQNPGYSPNIARDLVHTSASARGGNQTTSPVSGPPGHWSGNVGNSGWASCGFTPGGPGWTTTPRRDHRR</sequence>
<evidence type="ECO:0000256" key="1">
    <source>
        <dbReference type="SAM" id="MobiDB-lite"/>
    </source>
</evidence>
<feature type="region of interest" description="Disordered" evidence="1">
    <location>
        <begin position="316"/>
        <end position="364"/>
    </location>
</feature>
<evidence type="ECO:0008006" key="4">
    <source>
        <dbReference type="Google" id="ProtNLM"/>
    </source>
</evidence>
<dbReference type="EMBL" id="LN891026">
    <property type="protein sequence ID" value="CUS11277.1"/>
    <property type="molecule type" value="Genomic_DNA"/>
</dbReference>
<feature type="compositionally biased region" description="Polar residues" evidence="1">
    <location>
        <begin position="483"/>
        <end position="503"/>
    </location>
</feature>
<feature type="compositionally biased region" description="Basic and acidic residues" evidence="1">
    <location>
        <begin position="332"/>
        <end position="343"/>
    </location>
</feature>
<evidence type="ECO:0000313" key="3">
    <source>
        <dbReference type="Proteomes" id="UP001412239"/>
    </source>
</evidence>
<feature type="region of interest" description="Disordered" evidence="1">
    <location>
        <begin position="422"/>
        <end position="566"/>
    </location>
</feature>
<dbReference type="AlphaFoldDB" id="A0A292PXX2"/>
<feature type="compositionally biased region" description="Polar residues" evidence="1">
    <location>
        <begin position="514"/>
        <end position="528"/>
    </location>
</feature>
<feature type="region of interest" description="Disordered" evidence="1">
    <location>
        <begin position="70"/>
        <end position="158"/>
    </location>
</feature>
<protein>
    <recommendedName>
        <fullName evidence="4">YTH domain-containing protein</fullName>
    </recommendedName>
</protein>
<feature type="region of interest" description="Disordered" evidence="1">
    <location>
        <begin position="389"/>
        <end position="409"/>
    </location>
</feature>
<feature type="compositionally biased region" description="Gly residues" evidence="1">
    <location>
        <begin position="455"/>
        <end position="464"/>
    </location>
</feature>
<reference evidence="2" key="1">
    <citation type="submission" date="2015-10" db="EMBL/GenBank/DDBJ databases">
        <authorList>
            <person name="Regsiter A."/>
            <person name="william w."/>
        </authorList>
    </citation>
    <scope>NUCLEOTIDE SEQUENCE</scope>
    <source>
        <strain evidence="2">Montdore</strain>
    </source>
</reference>
<evidence type="ECO:0000313" key="2">
    <source>
        <dbReference type="EMBL" id="CUS11277.1"/>
    </source>
</evidence>
<dbReference type="Proteomes" id="UP001412239">
    <property type="component" value="Unassembled WGS sequence"/>
</dbReference>
<proteinExistence type="predicted"/>
<name>A0A292PXX2_9PEZI</name>
<organism evidence="2 3">
    <name type="scientific">Tuber aestivum</name>
    <name type="common">summer truffle</name>
    <dbReference type="NCBI Taxonomy" id="59557"/>
    <lineage>
        <taxon>Eukaryota</taxon>
        <taxon>Fungi</taxon>
        <taxon>Dikarya</taxon>
        <taxon>Ascomycota</taxon>
        <taxon>Pezizomycotina</taxon>
        <taxon>Pezizomycetes</taxon>
        <taxon>Pezizales</taxon>
        <taxon>Tuberaceae</taxon>
        <taxon>Tuber</taxon>
    </lineage>
</organism>
<keyword evidence="3" id="KW-1185">Reference proteome</keyword>
<gene>
    <name evidence="2" type="ORF">GSTUAT00004641001</name>
</gene>
<feature type="compositionally biased region" description="Basic and acidic residues" evidence="1">
    <location>
        <begin position="71"/>
        <end position="99"/>
    </location>
</feature>
<feature type="compositionally biased region" description="Polar residues" evidence="1">
    <location>
        <begin position="344"/>
        <end position="353"/>
    </location>
</feature>
<accession>A0A292PXX2</accession>
<feature type="region of interest" description="Disordered" evidence="1">
    <location>
        <begin position="1"/>
        <end position="26"/>
    </location>
</feature>